<gene>
    <name evidence="3" type="ordered locus">T1E_2010</name>
</gene>
<feature type="compositionally biased region" description="Low complexity" evidence="1">
    <location>
        <begin position="478"/>
        <end position="493"/>
    </location>
</feature>
<reference evidence="4" key="1">
    <citation type="journal article" date="2013" name="Microb. Biotechnol.">
        <title>Metabolic potential of the organic-solvent tolerant Pseudomonas putida DOT-T1E deduced from its annotated genome.</title>
        <authorList>
            <person name="Udaondo Z."/>
            <person name="Molina L."/>
            <person name="Daniels C."/>
            <person name="Gomez M.J."/>
            <person name="Molina-Henares M.A."/>
            <person name="Matilla M.A."/>
            <person name="Roca A."/>
            <person name="Fernandez M."/>
            <person name="Duque E."/>
            <person name="Segura A."/>
            <person name="Ramos J.L."/>
        </authorList>
    </citation>
    <scope>NUCLEOTIDE SEQUENCE [LARGE SCALE GENOMIC DNA]</scope>
    <source>
        <strain evidence="4">DOT-T1E</strain>
    </source>
</reference>
<protein>
    <recommendedName>
        <fullName evidence="2">Dermonecrotic toxin N-terminal domain-containing protein</fullName>
    </recommendedName>
</protein>
<accession>I7B8Y8</accession>
<dbReference type="KEGG" id="ppx:T1E_2010"/>
<dbReference type="Pfam" id="PF20178">
    <property type="entry name" value="ToxA_N"/>
    <property type="match status" value="1"/>
</dbReference>
<dbReference type="HOGENOM" id="CLU_302652_0_0_6"/>
<dbReference type="InterPro" id="IPR046673">
    <property type="entry name" value="ToxA_N"/>
</dbReference>
<organism evidence="3 4">
    <name type="scientific">Pseudomonas putida (strain DOT-T1E)</name>
    <dbReference type="NCBI Taxonomy" id="1196325"/>
    <lineage>
        <taxon>Bacteria</taxon>
        <taxon>Pseudomonadati</taxon>
        <taxon>Pseudomonadota</taxon>
        <taxon>Gammaproteobacteria</taxon>
        <taxon>Pseudomonadales</taxon>
        <taxon>Pseudomonadaceae</taxon>
        <taxon>Pseudomonas</taxon>
    </lineage>
</organism>
<sequence length="1020" mass="114200">MKTRRHEATGQAISTTALAHDRSKLAAFHLYWTTVMLADTLPSDQQMLMTLAGQLTEDCPDMREMAREVAQQLLARHDLKALEPDNVYLHRFHTAVSSPRTFNGWQHLDQPFESLTLPQLVMHRFDAQARDNADVLSYLAGFYSDGPGKDVYDERNEVRLDPKDVLEYFWRIDFASGFKTRMTSFWAKHSEHFRTLAKANFMSKLLEACAQEPSSALARHGQDIAHALVGETTWPPSLEALQRRALPGGATRVCALDIGGYVATDILRLQLANGSQLIYMPGDVDGLHYFQNDQALFWWVLTNCTYVENRTRFLAHFSLDDREEADGKVGLNHLIDLLFHGWGNHDYSGLNTLDLTIEEDAFDWLRNKARKRMIDDAHFSLRSNADLRRQLWIGYLKAGLQVFGPMAAVSWPVALALVGAGIAEMGLNIYQAVHGHTTRERKAGTTGAIFAAIETLFNATFLLSAPGKPLDQFAEVAEAGAATEEGEAPIPAEESAHEHSGEPTDESASEVAEAIETWVPQPFQPSERWAALRPFETNVVLGGKPGTGFLEGIHLQDGQFYALIDEMPYQVRFVPELKSWTIVDPENPFSFYKSLPIRLDGAGQWHPVERLGLNGGMLSSLKIWGRPSARASVPPLAETPYAVPADLRASLKDVSDDEITGARAFLDAPDRQAAIARFRQLRDQLAADAQTFMTTVQTPARPHIPDLPANASSKYILKSLYNNSNGLVIGEAHSGLGSKRLLIDNMRQLRKLKVKTLYMEHFTTDFQQADLDTFNRTGVMPQELDRYVESQDVGHRTDPEGRYTFRQVLVSAQKNGVRIQSIDCMASYRQAWANPVSDVTRQRMMNFHAHLIIEADQAARGSGKWIALVGSTHANTFHGVTGLAETEGAIGLRVEDRPIGEPDAYSADPGVDALDEGGTVRHVQSDLRLRAAVLTTRPPSPDFDSLLVRPGDYAIERTQGEEYLINRSRDSTLRRTLIQRDGRFYYLERPDWPTIHERRFQNLGELHAQLRLRGMHHIAP</sequence>
<name>I7B8Y8_PSEPT</name>
<dbReference type="AlphaFoldDB" id="I7B8Y8"/>
<dbReference type="SUPFAM" id="SSF159501">
    <property type="entry name" value="EreA/ChaN-like"/>
    <property type="match status" value="1"/>
</dbReference>
<dbReference type="EMBL" id="CP003734">
    <property type="protein sequence ID" value="AFO47858.1"/>
    <property type="molecule type" value="Genomic_DNA"/>
</dbReference>
<dbReference type="Gene3D" id="3.40.50.11550">
    <property type="match status" value="1"/>
</dbReference>
<evidence type="ECO:0000313" key="4">
    <source>
        <dbReference type="Proteomes" id="UP000006503"/>
    </source>
</evidence>
<dbReference type="Proteomes" id="UP000006503">
    <property type="component" value="Chromosome"/>
</dbReference>
<dbReference type="CDD" id="cd14729">
    <property type="entry name" value="RtxA-like"/>
    <property type="match status" value="1"/>
</dbReference>
<dbReference type="PATRIC" id="fig|1196325.3.peg.1999"/>
<feature type="region of interest" description="Disordered" evidence="1">
    <location>
        <begin position="478"/>
        <end position="511"/>
    </location>
</feature>
<evidence type="ECO:0000259" key="2">
    <source>
        <dbReference type="Pfam" id="PF20178"/>
    </source>
</evidence>
<evidence type="ECO:0000313" key="3">
    <source>
        <dbReference type="EMBL" id="AFO47858.1"/>
    </source>
</evidence>
<feature type="domain" description="Dermonecrotic toxin N-terminal" evidence="2">
    <location>
        <begin position="57"/>
        <end position="319"/>
    </location>
</feature>
<evidence type="ECO:0000256" key="1">
    <source>
        <dbReference type="SAM" id="MobiDB-lite"/>
    </source>
</evidence>
<proteinExistence type="predicted"/>